<dbReference type="Gene3D" id="1.10.357.10">
    <property type="entry name" value="Tetracycline Repressor, domain 2"/>
    <property type="match status" value="1"/>
</dbReference>
<accession>A0A0H3J7L4</accession>
<dbReference type="PANTHER" id="PTHR43479">
    <property type="entry name" value="ACREF/ENVCD OPERON REPRESSOR-RELATED"/>
    <property type="match status" value="1"/>
</dbReference>
<dbReference type="EMBL" id="CP009268">
    <property type="protein sequence ID" value="AJA53170.1"/>
    <property type="molecule type" value="Genomic_DNA"/>
</dbReference>
<evidence type="ECO:0000313" key="6">
    <source>
        <dbReference type="Proteomes" id="UP000028042"/>
    </source>
</evidence>
<feature type="domain" description="HTH tetR-type" evidence="3">
    <location>
        <begin position="11"/>
        <end position="71"/>
    </location>
</feature>
<dbReference type="KEGG" id="cpae:CPAST_c31160"/>
<dbReference type="InterPro" id="IPR039532">
    <property type="entry name" value="TetR_C_Firmicutes"/>
</dbReference>
<keyword evidence="7" id="KW-1185">Reference proteome</keyword>
<dbReference type="AlphaFoldDB" id="A0A0H3J7L4"/>
<evidence type="ECO:0000313" key="4">
    <source>
        <dbReference type="EMBL" id="AJA53170.1"/>
    </source>
</evidence>
<evidence type="ECO:0000259" key="3">
    <source>
        <dbReference type="PROSITE" id="PS50977"/>
    </source>
</evidence>
<gene>
    <name evidence="4" type="ORF">CLPA_c31160</name>
    <name evidence="5" type="ORF">CP6013_00069</name>
</gene>
<evidence type="ECO:0000313" key="5">
    <source>
        <dbReference type="EMBL" id="KRU10822.1"/>
    </source>
</evidence>
<evidence type="ECO:0000256" key="1">
    <source>
        <dbReference type="ARBA" id="ARBA00023125"/>
    </source>
</evidence>
<evidence type="ECO:0000313" key="7">
    <source>
        <dbReference type="Proteomes" id="UP000030905"/>
    </source>
</evidence>
<dbReference type="KEGG" id="cpat:CLPA_c31160"/>
<dbReference type="Pfam" id="PF14278">
    <property type="entry name" value="TetR_C_8"/>
    <property type="match status" value="1"/>
</dbReference>
<evidence type="ECO:0000256" key="2">
    <source>
        <dbReference type="PROSITE-ProRule" id="PRU00335"/>
    </source>
</evidence>
<feature type="DNA-binding region" description="H-T-H motif" evidence="2">
    <location>
        <begin position="34"/>
        <end position="53"/>
    </location>
</feature>
<dbReference type="PATRIC" id="fig|1262449.3.peg.2386"/>
<dbReference type="Proteomes" id="UP000028042">
    <property type="component" value="Unassembled WGS sequence"/>
</dbReference>
<dbReference type="RefSeq" id="WP_003445557.1">
    <property type="nucleotide sequence ID" value="NZ_ANZB01000007.1"/>
</dbReference>
<dbReference type="InterPro" id="IPR001647">
    <property type="entry name" value="HTH_TetR"/>
</dbReference>
<sequence>MREKKIDRRVKYTKMVIKDSFVKLLKQKSISKISIKEICEDADINRSTFYAHYVSQYDLLHQIEKDIIDDISKYLTYYDFKNRADVPVDGIEKILEYIKENSELFDLLLNSNGDIKFQQEITKIIGKQHFPLDTESNFLNKEDAEYIFDFLANGSVGIIRKWLNEGMKKPAREMAELILKIAINGRTAFD</sequence>
<protein>
    <submittedName>
        <fullName evidence="4">Transcriptional regulator, TetR family</fullName>
    </submittedName>
</protein>
<dbReference type="PANTHER" id="PTHR43479:SF7">
    <property type="entry name" value="TETR-FAMILY TRANSCRIPTIONAL REGULATOR"/>
    <property type="match status" value="1"/>
</dbReference>
<dbReference type="eggNOG" id="COG1309">
    <property type="taxonomic scope" value="Bacteria"/>
</dbReference>
<reference evidence="4 7" key="1">
    <citation type="journal article" date="2015" name="Genome Announc.">
        <title>Complete Genome Sequence of the Nitrogen-Fixing and Solvent-Producing Clostridium pasteurianum DSM 525.</title>
        <authorList>
            <person name="Poehlein A."/>
            <person name="Grosse-Honebrink A."/>
            <person name="Zhang Y."/>
            <person name="Minton N.P."/>
            <person name="Daniel R."/>
        </authorList>
    </citation>
    <scope>NUCLEOTIDE SEQUENCE [LARGE SCALE GENOMIC DNA]</scope>
    <source>
        <strain evidence="4">DSM 525</strain>
        <strain evidence="7">DSM 525 / ATCC 6013</strain>
    </source>
</reference>
<dbReference type="EMBL" id="JPGY02000001">
    <property type="protein sequence ID" value="KRU10822.1"/>
    <property type="molecule type" value="Genomic_DNA"/>
</dbReference>
<dbReference type="GeneID" id="93075224"/>
<dbReference type="InterPro" id="IPR009057">
    <property type="entry name" value="Homeodomain-like_sf"/>
</dbReference>
<dbReference type="PROSITE" id="PS50977">
    <property type="entry name" value="HTH_TETR_2"/>
    <property type="match status" value="1"/>
</dbReference>
<reference evidence="5" key="2">
    <citation type="submission" date="2015-10" db="EMBL/GenBank/DDBJ databases">
        <title>Improved Draft Genome Sequence of Clostridium pasteurianum Strain ATCC 6013 (DSM 525) Using a Hybrid Next-Generation Sequencing Approach.</title>
        <authorList>
            <person name="Pyne M.E."/>
            <person name="Utturkar S.M."/>
            <person name="Brown S.D."/>
            <person name="Moo-Young M."/>
            <person name="Chung D.A."/>
            <person name="Chou P.C."/>
        </authorList>
    </citation>
    <scope>NUCLEOTIDE SEQUENCE</scope>
    <source>
        <strain evidence="5">ATCC 6013</strain>
    </source>
</reference>
<reference evidence="5 6" key="3">
    <citation type="journal article" name="Genome Announc.">
        <title>Improved Draft Genome Sequence of Clostridium pasteurianum Strain ATCC 6013 (DSM 525) Using a Hybrid Next-Generation Sequencing Approach.</title>
        <authorList>
            <person name="Pyne M.E."/>
            <person name="Utturkar S."/>
            <person name="Brown S.D."/>
            <person name="Moo-Young M."/>
            <person name="Chung D.A."/>
            <person name="Chou C.P."/>
        </authorList>
    </citation>
    <scope>NUCLEOTIDE SEQUENCE [LARGE SCALE GENOMIC DNA]</scope>
    <source>
        <strain evidence="5 6">ATCC 6013</strain>
    </source>
</reference>
<dbReference type="Pfam" id="PF00440">
    <property type="entry name" value="TetR_N"/>
    <property type="match status" value="1"/>
</dbReference>
<proteinExistence type="predicted"/>
<dbReference type="SUPFAM" id="SSF46689">
    <property type="entry name" value="Homeodomain-like"/>
    <property type="match status" value="1"/>
</dbReference>
<dbReference type="Proteomes" id="UP000030905">
    <property type="component" value="Chromosome"/>
</dbReference>
<name>A0A0H3J7L4_CLOPA</name>
<keyword evidence="1 2" id="KW-0238">DNA-binding</keyword>
<dbReference type="InterPro" id="IPR050624">
    <property type="entry name" value="HTH-type_Tx_Regulator"/>
</dbReference>
<organism evidence="4 7">
    <name type="scientific">Clostridium pasteurianum DSM 525 = ATCC 6013</name>
    <dbReference type="NCBI Taxonomy" id="1262449"/>
    <lineage>
        <taxon>Bacteria</taxon>
        <taxon>Bacillati</taxon>
        <taxon>Bacillota</taxon>
        <taxon>Clostridia</taxon>
        <taxon>Eubacteriales</taxon>
        <taxon>Clostridiaceae</taxon>
        <taxon>Clostridium</taxon>
    </lineage>
</organism>
<dbReference type="GO" id="GO:0003677">
    <property type="term" value="F:DNA binding"/>
    <property type="evidence" value="ECO:0007669"/>
    <property type="project" value="UniProtKB-UniRule"/>
</dbReference>